<accession>A0A126QNJ3</accession>
<dbReference type="EMBL" id="SOBK01000003">
    <property type="protein sequence ID" value="TDT89945.1"/>
    <property type="molecule type" value="Genomic_DNA"/>
</dbReference>
<reference evidence="3 5" key="1">
    <citation type="journal article" date="2016" name="Front. Microbiol.">
        <title>Genome Sequence of the Piezophilic, Mesophilic Sulfate-Reducing Bacterium Desulfovibrio indicus J2T.</title>
        <authorList>
            <person name="Cao J."/>
            <person name="Maignien L."/>
            <person name="Shao Z."/>
            <person name="Alain K."/>
            <person name="Jebbar M."/>
        </authorList>
    </citation>
    <scope>NUCLEOTIDE SEQUENCE [LARGE SCALE GENOMIC DNA]</scope>
    <source>
        <strain evidence="3 5">J2</strain>
    </source>
</reference>
<feature type="domain" description="PilZ" evidence="2">
    <location>
        <begin position="86"/>
        <end position="169"/>
    </location>
</feature>
<dbReference type="Proteomes" id="UP000295506">
    <property type="component" value="Unassembled WGS sequence"/>
</dbReference>
<dbReference type="EMBL" id="CP014206">
    <property type="protein sequence ID" value="AMK11542.1"/>
    <property type="molecule type" value="Genomic_DNA"/>
</dbReference>
<dbReference type="OrthoDB" id="5456874at2"/>
<evidence type="ECO:0000313" key="4">
    <source>
        <dbReference type="EMBL" id="TDT89945.1"/>
    </source>
</evidence>
<dbReference type="Pfam" id="PF07238">
    <property type="entry name" value="PilZ"/>
    <property type="match status" value="1"/>
</dbReference>
<proteinExistence type="predicted"/>
<feature type="compositionally biased region" description="Basic residues" evidence="1">
    <location>
        <begin position="14"/>
        <end position="24"/>
    </location>
</feature>
<dbReference type="AlphaFoldDB" id="A0A126QNJ3"/>
<evidence type="ECO:0000259" key="2">
    <source>
        <dbReference type="Pfam" id="PF07238"/>
    </source>
</evidence>
<dbReference type="RefSeq" id="WP_066803438.1">
    <property type="nucleotide sequence ID" value="NZ_CP014206.1"/>
</dbReference>
<evidence type="ECO:0000313" key="3">
    <source>
        <dbReference type="EMBL" id="AMK11542.1"/>
    </source>
</evidence>
<reference evidence="4 6" key="2">
    <citation type="submission" date="2019-03" db="EMBL/GenBank/DDBJ databases">
        <title>Genomic Encyclopedia of Type Strains, Phase IV (KMG-IV): sequencing the most valuable type-strain genomes for metagenomic binning, comparative biology and taxonomic classification.</title>
        <authorList>
            <person name="Goeker M."/>
        </authorList>
    </citation>
    <scope>NUCLEOTIDE SEQUENCE [LARGE SCALE GENOMIC DNA]</scope>
    <source>
        <strain evidence="4 6">DSM 101483</strain>
    </source>
</reference>
<feature type="region of interest" description="Disordered" evidence="1">
    <location>
        <begin position="1"/>
        <end position="29"/>
    </location>
</feature>
<evidence type="ECO:0000313" key="6">
    <source>
        <dbReference type="Proteomes" id="UP000295506"/>
    </source>
</evidence>
<dbReference type="InterPro" id="IPR009875">
    <property type="entry name" value="PilZ_domain"/>
</dbReference>
<sequence length="192" mass="20962">MGILDKLGSLFSRSPKKRPAKKPARAAVGKCPDGELSVDMQCKPKGRKKAGRFTSAPVDESALGFSISIKTDGASKRNAIRVQVDNLTVFIPRLNKTLEAADISATGLGFRFLKPRVKGGAKIQMDILLDGNREVEGVTCKVMRHEQGVVGCAFIDLDRAQEDAISRIVLLGQKQQAERKTARKDQDFKLPD</sequence>
<keyword evidence="5" id="KW-1185">Reference proteome</keyword>
<evidence type="ECO:0000313" key="5">
    <source>
        <dbReference type="Proteomes" id="UP000055611"/>
    </source>
</evidence>
<name>A0A126QNJ3_9BACT</name>
<protein>
    <submittedName>
        <fullName evidence="4">PilZ domain-containing protein</fullName>
    </submittedName>
</protein>
<gene>
    <name evidence="3" type="ORF">AWY79_10645</name>
    <name evidence="4" type="ORF">EDC59_103244</name>
</gene>
<organism evidence="4 6">
    <name type="scientific">Pseudodesulfovibrio indicus</name>
    <dbReference type="NCBI Taxonomy" id="1716143"/>
    <lineage>
        <taxon>Bacteria</taxon>
        <taxon>Pseudomonadati</taxon>
        <taxon>Thermodesulfobacteriota</taxon>
        <taxon>Desulfovibrionia</taxon>
        <taxon>Desulfovibrionales</taxon>
        <taxon>Desulfovibrionaceae</taxon>
    </lineage>
</organism>
<dbReference type="Proteomes" id="UP000055611">
    <property type="component" value="Chromosome"/>
</dbReference>
<dbReference type="KEGG" id="dej:AWY79_10645"/>
<dbReference type="Gene3D" id="2.40.10.220">
    <property type="entry name" value="predicted glycosyltransferase like domains"/>
    <property type="match status" value="1"/>
</dbReference>
<evidence type="ECO:0000256" key="1">
    <source>
        <dbReference type="SAM" id="MobiDB-lite"/>
    </source>
</evidence>
<dbReference type="GO" id="GO:0035438">
    <property type="term" value="F:cyclic-di-GMP binding"/>
    <property type="evidence" value="ECO:0007669"/>
    <property type="project" value="InterPro"/>
</dbReference>